<dbReference type="KEGG" id="tfr:BR63_07675"/>
<reference evidence="5 6" key="1">
    <citation type="journal article" date="2019" name="Front. Microbiol.">
        <title>Thermoanaerosceptrum fracticalcis gen. nov. sp. nov., a Novel Fumarate-Fermenting Microorganism From a Deep Fractured Carbonate Aquifer of the US Great Basin.</title>
        <authorList>
            <person name="Hamilton-Brehm S.D."/>
            <person name="Stewart L.E."/>
            <person name="Zavarin M."/>
            <person name="Caldwell M."/>
            <person name="Lawson P.A."/>
            <person name="Onstott T.C."/>
            <person name="Grzymski J."/>
            <person name="Neveux I."/>
            <person name="Lollar B.S."/>
            <person name="Russell C.E."/>
            <person name="Moser D.P."/>
        </authorList>
    </citation>
    <scope>NUCLEOTIDE SEQUENCE [LARGE SCALE GENOMIC DNA]</scope>
    <source>
        <strain evidence="5 6">DRI-13</strain>
    </source>
</reference>
<evidence type="ECO:0000313" key="6">
    <source>
        <dbReference type="Proteomes" id="UP000515847"/>
    </source>
</evidence>
<name>A0A7G6E8D2_THEFR</name>
<evidence type="ECO:0000256" key="3">
    <source>
        <dbReference type="ARBA" id="ARBA00022679"/>
    </source>
</evidence>
<dbReference type="Pfam" id="PF13641">
    <property type="entry name" value="Glyco_tranf_2_3"/>
    <property type="match status" value="1"/>
</dbReference>
<dbReference type="CDD" id="cd06438">
    <property type="entry name" value="EpsO_like"/>
    <property type="match status" value="1"/>
</dbReference>
<dbReference type="GO" id="GO:0016757">
    <property type="term" value="F:glycosyltransferase activity"/>
    <property type="evidence" value="ECO:0007669"/>
    <property type="project" value="UniProtKB-KW"/>
</dbReference>
<dbReference type="AlphaFoldDB" id="A0A7G6E8D2"/>
<sequence length="405" mass="46414">MIPAQVILSLVAVYFFILGMSGLAQFRTPKVHAPQKRFALVVPAHNEETVIGPLVDNLMALTYPKELYDVFVIADNSNDGTAAAARNRGATVFERFDTTLRGKGYALEWFFAKLFNMPKKYDAVVVFDADNLVDPQFLNHMNNRLCDGAKIVQGYIDAKNPHDTWVSAAFAMAFWVANRMLQLARYNLGLSNYLGGTGMAISVDVLKEIGWGATSLTEDLEFSLKALLLGHKTTWAHEAVVYDEKPLTFKQAWNQRKRWALGHVELFRTYSLEFIKEGIKKRDLVLLDAAMVILQPLLVICMGIFSVLGLIDSFFVDIYTSIFKYIWPPLLWELVSTLQIIYPFLVIWLDNLPKRIVKWVFFHYPAFVYSWIPIVFISFFSKTRVSWSHTIHTRNISYADIMRQR</sequence>
<evidence type="ECO:0000256" key="4">
    <source>
        <dbReference type="SAM" id="Phobius"/>
    </source>
</evidence>
<accession>A0A7G6E8D2</accession>
<organism evidence="5 6">
    <name type="scientific">Thermanaerosceptrum fracticalcis</name>
    <dbReference type="NCBI Taxonomy" id="1712410"/>
    <lineage>
        <taxon>Bacteria</taxon>
        <taxon>Bacillati</taxon>
        <taxon>Bacillota</taxon>
        <taxon>Clostridia</taxon>
        <taxon>Eubacteriales</taxon>
        <taxon>Peptococcaceae</taxon>
        <taxon>Thermanaerosceptrum</taxon>
    </lineage>
</organism>
<feature type="transmembrane region" description="Helical" evidence="4">
    <location>
        <begin position="284"/>
        <end position="311"/>
    </location>
</feature>
<feature type="transmembrane region" description="Helical" evidence="4">
    <location>
        <begin position="361"/>
        <end position="380"/>
    </location>
</feature>
<evidence type="ECO:0000256" key="2">
    <source>
        <dbReference type="ARBA" id="ARBA00022676"/>
    </source>
</evidence>
<keyword evidence="4" id="KW-0812">Transmembrane</keyword>
<evidence type="ECO:0000256" key="1">
    <source>
        <dbReference type="ARBA" id="ARBA00006739"/>
    </source>
</evidence>
<keyword evidence="2" id="KW-0328">Glycosyltransferase</keyword>
<dbReference type="EMBL" id="CP045798">
    <property type="protein sequence ID" value="QNB48336.1"/>
    <property type="molecule type" value="Genomic_DNA"/>
</dbReference>
<dbReference type="OrthoDB" id="9797391at2"/>
<keyword evidence="4" id="KW-1133">Transmembrane helix</keyword>
<protein>
    <submittedName>
        <fullName evidence="5">Glycosyltransferase</fullName>
    </submittedName>
</protein>
<dbReference type="Gene3D" id="3.90.550.10">
    <property type="entry name" value="Spore Coat Polysaccharide Biosynthesis Protein SpsA, Chain A"/>
    <property type="match status" value="1"/>
</dbReference>
<comment type="similarity">
    <text evidence="1">Belongs to the glycosyltransferase 2 family.</text>
</comment>
<keyword evidence="4" id="KW-0472">Membrane</keyword>
<dbReference type="SUPFAM" id="SSF53448">
    <property type="entry name" value="Nucleotide-diphospho-sugar transferases"/>
    <property type="match status" value="1"/>
</dbReference>
<gene>
    <name evidence="5" type="ORF">BR63_07675</name>
</gene>
<keyword evidence="6" id="KW-1185">Reference proteome</keyword>
<keyword evidence="3 5" id="KW-0808">Transferase</keyword>
<feature type="transmembrane region" description="Helical" evidence="4">
    <location>
        <begin position="6"/>
        <end position="26"/>
    </location>
</feature>
<dbReference type="PANTHER" id="PTHR43630">
    <property type="entry name" value="POLY-BETA-1,6-N-ACETYL-D-GLUCOSAMINE SYNTHASE"/>
    <property type="match status" value="1"/>
</dbReference>
<evidence type="ECO:0000313" key="5">
    <source>
        <dbReference type="EMBL" id="QNB48336.1"/>
    </source>
</evidence>
<dbReference type="Proteomes" id="UP000515847">
    <property type="component" value="Chromosome"/>
</dbReference>
<proteinExistence type="inferred from homology"/>
<feature type="transmembrane region" description="Helical" evidence="4">
    <location>
        <begin position="331"/>
        <end position="349"/>
    </location>
</feature>
<dbReference type="PANTHER" id="PTHR43630:SF1">
    <property type="entry name" value="POLY-BETA-1,6-N-ACETYL-D-GLUCOSAMINE SYNTHASE"/>
    <property type="match status" value="1"/>
</dbReference>
<dbReference type="InterPro" id="IPR029044">
    <property type="entry name" value="Nucleotide-diphossugar_trans"/>
</dbReference>